<accession>A0ABR4FWX7</accession>
<evidence type="ECO:0000256" key="4">
    <source>
        <dbReference type="ARBA" id="ARBA00022729"/>
    </source>
</evidence>
<organism evidence="9 10">
    <name type="scientific">Aspergillus keveii</name>
    <dbReference type="NCBI Taxonomy" id="714993"/>
    <lineage>
        <taxon>Eukaryota</taxon>
        <taxon>Fungi</taxon>
        <taxon>Dikarya</taxon>
        <taxon>Ascomycota</taxon>
        <taxon>Pezizomycotina</taxon>
        <taxon>Eurotiomycetes</taxon>
        <taxon>Eurotiomycetidae</taxon>
        <taxon>Eurotiales</taxon>
        <taxon>Aspergillaceae</taxon>
        <taxon>Aspergillus</taxon>
        <taxon>Aspergillus subgen. Nidulantes</taxon>
    </lineage>
</organism>
<sequence length="530" mass="57529">MALSTLSPVTACTPSTFSSLPLFGAEILHTTATPVTNYTQTIPSSTRYVQPPITVTNASFCNVTITYTHPGLNDTLTAEIWLPSEAGSWNGRLQAVGGGGWTAGRYEPSYARMAGAVYEGYAAATTDGGIVPGAGPEVWGLVSEGNLNRVALENFGERSLGDLAVLAKGAIRAYYAQDPVYSYWTGCSNGGRQASILAQEYAAAYDGILAAAPALHWPQIAITRAWPSFYMDLTKQYPRKCEMQALTRFAIDACDALDGVEDGIISDPEKCRKRFRVREYLGRSIFCSEIGGEVRISAAAVDVTRALLEGPRFANGDFMWFGYEPGTDLSALVVLDPGCTGDEGETCTPASLTDPLTPLSWWKTFVLKDNDANLNITSLTHAQYDQLYLTLKKVLVPVAATEPRITEFQRAGGKMLTFHGLADDAITPESTLHYFQEVSTVLNNVGDFYRYYRVPGLEHCSRGSGGQPSHLFDQLRAWVENGTAPGASPVTVTLPSNATMEQLICPYPQKGVYQRDCGRHSSSEACWKCM</sequence>
<name>A0ABR4FWX7_9EURO</name>
<comment type="similarity">
    <text evidence="1 8">Belongs to the tannase family.</text>
</comment>
<dbReference type="EMBL" id="JBFTWV010000090">
    <property type="protein sequence ID" value="KAL2787776.1"/>
    <property type="molecule type" value="Genomic_DNA"/>
</dbReference>
<evidence type="ECO:0000256" key="1">
    <source>
        <dbReference type="ARBA" id="ARBA00006249"/>
    </source>
</evidence>
<keyword evidence="7" id="KW-1015">Disulfide bond</keyword>
<dbReference type="Pfam" id="PF07519">
    <property type="entry name" value="Tannase"/>
    <property type="match status" value="1"/>
</dbReference>
<dbReference type="InterPro" id="IPR011118">
    <property type="entry name" value="Tannase/feruloyl_esterase"/>
</dbReference>
<evidence type="ECO:0000256" key="8">
    <source>
        <dbReference type="RuleBase" id="RU361238"/>
    </source>
</evidence>
<proteinExistence type="inferred from homology"/>
<dbReference type="InterPro" id="IPR029058">
    <property type="entry name" value="AB_hydrolase_fold"/>
</dbReference>
<evidence type="ECO:0000256" key="5">
    <source>
        <dbReference type="ARBA" id="ARBA00022801"/>
    </source>
</evidence>
<gene>
    <name evidence="9" type="ORF">BJX66DRAFT_353154</name>
</gene>
<dbReference type="PANTHER" id="PTHR33938:SF13">
    <property type="entry name" value="CARBOXYLIC ESTER HYDROLASE"/>
    <property type="match status" value="1"/>
</dbReference>
<comment type="caution">
    <text evidence="9">The sequence shown here is derived from an EMBL/GenBank/DDBJ whole genome shotgun (WGS) entry which is preliminary data.</text>
</comment>
<dbReference type="EC" id="3.1.1.-" evidence="8"/>
<evidence type="ECO:0000256" key="7">
    <source>
        <dbReference type="ARBA" id="ARBA00023157"/>
    </source>
</evidence>
<keyword evidence="5 8" id="KW-0378">Hydrolase</keyword>
<keyword evidence="6" id="KW-0106">Calcium</keyword>
<keyword evidence="4" id="KW-0732">Signal</keyword>
<evidence type="ECO:0000256" key="2">
    <source>
        <dbReference type="ARBA" id="ARBA00022487"/>
    </source>
</evidence>
<keyword evidence="10" id="KW-1185">Reference proteome</keyword>
<keyword evidence="2" id="KW-0719">Serine esterase</keyword>
<dbReference type="PANTHER" id="PTHR33938">
    <property type="entry name" value="FERULOYL ESTERASE B-RELATED"/>
    <property type="match status" value="1"/>
</dbReference>
<evidence type="ECO:0000313" key="10">
    <source>
        <dbReference type="Proteomes" id="UP001610563"/>
    </source>
</evidence>
<dbReference type="SUPFAM" id="SSF53474">
    <property type="entry name" value="alpha/beta-Hydrolases"/>
    <property type="match status" value="1"/>
</dbReference>
<evidence type="ECO:0000256" key="3">
    <source>
        <dbReference type="ARBA" id="ARBA00022723"/>
    </source>
</evidence>
<protein>
    <recommendedName>
        <fullName evidence="8">Carboxylic ester hydrolase</fullName>
        <ecNumber evidence="8">3.1.1.-</ecNumber>
    </recommendedName>
</protein>
<evidence type="ECO:0000256" key="6">
    <source>
        <dbReference type="ARBA" id="ARBA00022837"/>
    </source>
</evidence>
<dbReference type="Proteomes" id="UP001610563">
    <property type="component" value="Unassembled WGS sequence"/>
</dbReference>
<keyword evidence="3" id="KW-0479">Metal-binding</keyword>
<evidence type="ECO:0000313" key="9">
    <source>
        <dbReference type="EMBL" id="KAL2787776.1"/>
    </source>
</evidence>
<reference evidence="9 10" key="1">
    <citation type="submission" date="2024-07" db="EMBL/GenBank/DDBJ databases">
        <title>Section-level genome sequencing and comparative genomics of Aspergillus sections Usti and Cavernicolus.</title>
        <authorList>
            <consortium name="Lawrence Berkeley National Laboratory"/>
            <person name="Nybo J.L."/>
            <person name="Vesth T.C."/>
            <person name="Theobald S."/>
            <person name="Frisvad J.C."/>
            <person name="Larsen T.O."/>
            <person name="Kjaerboelling I."/>
            <person name="Rothschild-Mancinelli K."/>
            <person name="Lyhne E.K."/>
            <person name="Kogle M.E."/>
            <person name="Barry K."/>
            <person name="Clum A."/>
            <person name="Na H."/>
            <person name="Ledsgaard L."/>
            <person name="Lin J."/>
            <person name="Lipzen A."/>
            <person name="Kuo A."/>
            <person name="Riley R."/>
            <person name="Mondo S."/>
            <person name="Labutti K."/>
            <person name="Haridas S."/>
            <person name="Pangalinan J."/>
            <person name="Salamov A.A."/>
            <person name="Simmons B.A."/>
            <person name="Magnuson J.K."/>
            <person name="Chen J."/>
            <person name="Drula E."/>
            <person name="Henrissat B."/>
            <person name="Wiebenga A."/>
            <person name="Lubbers R.J."/>
            <person name="Gomes A.C."/>
            <person name="Makela M.R."/>
            <person name="Stajich J."/>
            <person name="Grigoriev I.V."/>
            <person name="Mortensen U.H."/>
            <person name="De Vries R.P."/>
            <person name="Baker S.E."/>
            <person name="Andersen M.R."/>
        </authorList>
    </citation>
    <scope>NUCLEOTIDE SEQUENCE [LARGE SCALE GENOMIC DNA]</scope>
    <source>
        <strain evidence="9 10">CBS 209.92</strain>
    </source>
</reference>